<evidence type="ECO:0000313" key="11">
    <source>
        <dbReference type="Proteomes" id="UP001454036"/>
    </source>
</evidence>
<dbReference type="PIRSF" id="PIRSF038919">
    <property type="entry name" value="NOG1"/>
    <property type="match status" value="1"/>
</dbReference>
<evidence type="ECO:0000256" key="5">
    <source>
        <dbReference type="ARBA" id="ARBA00023242"/>
    </source>
</evidence>
<comment type="subcellular location">
    <subcellularLocation>
        <location evidence="1 6">Nucleus</location>
        <location evidence="1 6">Nucleolus</location>
    </subcellularLocation>
</comment>
<evidence type="ECO:0000256" key="6">
    <source>
        <dbReference type="PIRNR" id="PIRNR038919"/>
    </source>
</evidence>
<evidence type="ECO:0000256" key="2">
    <source>
        <dbReference type="ARBA" id="ARBA00022517"/>
    </source>
</evidence>
<evidence type="ECO:0000256" key="4">
    <source>
        <dbReference type="ARBA" id="ARBA00023134"/>
    </source>
</evidence>
<dbReference type="FunFam" id="3.40.50.300:FF:000496">
    <property type="entry name" value="Nucleolar GTP-binding protein 1"/>
    <property type="match status" value="1"/>
</dbReference>
<dbReference type="FunFam" id="1.20.120.1190:FF:000001">
    <property type="entry name" value="Nucleolar GTP-binding protein 1"/>
    <property type="match status" value="1"/>
</dbReference>
<accession>A0AAV3RY08</accession>
<gene>
    <name evidence="10" type="ORF">LIER_31814</name>
</gene>
<dbReference type="InterPro" id="IPR041623">
    <property type="entry name" value="NOG1_N"/>
</dbReference>
<proteinExistence type="inferred from homology"/>
<dbReference type="GO" id="GO:0042254">
    <property type="term" value="P:ribosome biogenesis"/>
    <property type="evidence" value="ECO:0007669"/>
    <property type="project" value="UniProtKB-KW"/>
</dbReference>
<feature type="domain" description="OBG-type G" evidence="9">
    <location>
        <begin position="169"/>
        <end position="355"/>
    </location>
</feature>
<evidence type="ECO:0000256" key="7">
    <source>
        <dbReference type="SAM" id="Coils"/>
    </source>
</evidence>
<name>A0AAV3RY08_LITER</name>
<dbReference type="Gene3D" id="3.40.50.300">
    <property type="entry name" value="P-loop containing nucleotide triphosphate hydrolases"/>
    <property type="match status" value="1"/>
</dbReference>
<sequence length="673" mass="76872">MVQYNFKKITVVPTGKDFVDIILSRTQRQTPTVVHKGYAIARIRQFYMRKVKYTQSNFHEKLSTIIEEFPRLGDIHPFYGDLLHVLYNKDHYKLALGQINTARNLIGKISKDYVKLLKYGDSLYRCKTLKVAALGRMCTVIKRVGPSLAYLEQIRQHMARLPSIDPNTRTILICGYPNVGKSSFMNKITRADVDVQPYAFTTKSLFVGHTDYKYLRYQVIDTPGILDRPFEDRNIIEMCSITALAHLRAAVLFFLDISGTCGYSIQQQAALFHSIKSLFMNKPLVIVCNKTDLQPFESLSEEDKKLVMEMKAEATKTVIGQGGEATNDEGVLLTMSTLTEEGVIAVKNTACERLLDQRVEQKMKSKKLNDCLNRFHVAMPKPRDQKDRPACIPQAVLEARAKNAEAAAEKEKRKLERDLENENGGAGVYSASLKKHYILAHDEWKEDIMPEILDGHNVADFIDPDILLRLEELEREEGLRQEQEEDDDFEMDGAELTPEQQADLAKIRKKKSLLIREHRIKKSTAESRPIVPRKFDKARIFTTQRMGRELSSLGINPKEAINRARSKSRGRKRERSLGENDGIDSMDVDDDNKKRRLMPRSRSRSKSRPPNEVIPGEGLKDSMQKSKAINLAKKSVNKRNKEARRGEADRTIPTTRPKHLMTGKRGIGKTQRR</sequence>
<dbReference type="InterPro" id="IPR024926">
    <property type="entry name" value="NOG1"/>
</dbReference>
<evidence type="ECO:0000256" key="3">
    <source>
        <dbReference type="ARBA" id="ARBA00022741"/>
    </source>
</evidence>
<dbReference type="Pfam" id="PF17835">
    <property type="entry name" value="NOG1_N"/>
    <property type="match status" value="1"/>
</dbReference>
<dbReference type="Pfam" id="PF08155">
    <property type="entry name" value="NOGCT"/>
    <property type="match status" value="1"/>
</dbReference>
<feature type="compositionally biased region" description="Basic residues" evidence="8">
    <location>
        <begin position="656"/>
        <end position="673"/>
    </location>
</feature>
<dbReference type="GO" id="GO:0005730">
    <property type="term" value="C:nucleolus"/>
    <property type="evidence" value="ECO:0007669"/>
    <property type="project" value="UniProtKB-SubCell"/>
</dbReference>
<dbReference type="InterPro" id="IPR006073">
    <property type="entry name" value="GTP-bd"/>
</dbReference>
<feature type="compositionally biased region" description="Basic residues" evidence="8">
    <location>
        <begin position="594"/>
        <end position="607"/>
    </location>
</feature>
<keyword evidence="3" id="KW-0547">Nucleotide-binding</keyword>
<evidence type="ECO:0000256" key="1">
    <source>
        <dbReference type="ARBA" id="ARBA00004604"/>
    </source>
</evidence>
<feature type="coiled-coil region" evidence="7">
    <location>
        <begin position="394"/>
        <end position="425"/>
    </location>
</feature>
<feature type="compositionally biased region" description="Basic and acidic residues" evidence="8">
    <location>
        <begin position="639"/>
        <end position="650"/>
    </location>
</feature>
<evidence type="ECO:0000313" key="10">
    <source>
        <dbReference type="EMBL" id="GAA0184526.1"/>
    </source>
</evidence>
<feature type="region of interest" description="Disordered" evidence="8">
    <location>
        <begin position="549"/>
        <end position="673"/>
    </location>
</feature>
<comment type="function">
    <text evidence="6">Involved in the biogenesis of the 60S ribosomal subunit.</text>
</comment>
<dbReference type="CDD" id="cd01897">
    <property type="entry name" value="NOG"/>
    <property type="match status" value="1"/>
</dbReference>
<dbReference type="Gene3D" id="1.20.120.1190">
    <property type="match status" value="1"/>
</dbReference>
<dbReference type="SUPFAM" id="SSF52540">
    <property type="entry name" value="P-loop containing nucleoside triphosphate hydrolases"/>
    <property type="match status" value="1"/>
</dbReference>
<dbReference type="Pfam" id="PF06858">
    <property type="entry name" value="NOG1"/>
    <property type="match status" value="1"/>
</dbReference>
<dbReference type="AlphaFoldDB" id="A0AAV3RY08"/>
<keyword evidence="2 6" id="KW-0690">Ribosome biogenesis</keyword>
<comment type="similarity">
    <text evidence="6">Belongs to the TRAFAC class OBG-HflX-like GTPase superfamily. OBG GTPase family. NOG subfamily.</text>
</comment>
<feature type="compositionally biased region" description="Acidic residues" evidence="8">
    <location>
        <begin position="581"/>
        <end position="590"/>
    </location>
</feature>
<evidence type="ECO:0000256" key="8">
    <source>
        <dbReference type="SAM" id="MobiDB-lite"/>
    </source>
</evidence>
<dbReference type="PROSITE" id="PS51710">
    <property type="entry name" value="G_OBG"/>
    <property type="match status" value="1"/>
</dbReference>
<dbReference type="InterPro" id="IPR027417">
    <property type="entry name" value="P-loop_NTPase"/>
</dbReference>
<comment type="caution">
    <text evidence="10">The sequence shown here is derived from an EMBL/GenBank/DDBJ whole genome shotgun (WGS) entry which is preliminary data.</text>
</comment>
<protein>
    <recommendedName>
        <fullName evidence="6">Nucleolar GTP-binding protein 1</fullName>
    </recommendedName>
</protein>
<dbReference type="InterPro" id="IPR012973">
    <property type="entry name" value="NOG_C"/>
</dbReference>
<keyword evidence="7" id="KW-0175">Coiled coil</keyword>
<dbReference type="PRINTS" id="PR00326">
    <property type="entry name" value="GTP1OBG"/>
</dbReference>
<organism evidence="10 11">
    <name type="scientific">Lithospermum erythrorhizon</name>
    <name type="common">Purple gromwell</name>
    <name type="synonym">Lithospermum officinale var. erythrorhizon</name>
    <dbReference type="NCBI Taxonomy" id="34254"/>
    <lineage>
        <taxon>Eukaryota</taxon>
        <taxon>Viridiplantae</taxon>
        <taxon>Streptophyta</taxon>
        <taxon>Embryophyta</taxon>
        <taxon>Tracheophyta</taxon>
        <taxon>Spermatophyta</taxon>
        <taxon>Magnoliopsida</taxon>
        <taxon>eudicotyledons</taxon>
        <taxon>Gunneridae</taxon>
        <taxon>Pentapetalae</taxon>
        <taxon>asterids</taxon>
        <taxon>lamiids</taxon>
        <taxon>Boraginales</taxon>
        <taxon>Boraginaceae</taxon>
        <taxon>Boraginoideae</taxon>
        <taxon>Lithospermeae</taxon>
        <taxon>Lithospermum</taxon>
    </lineage>
</organism>
<dbReference type="InterPro" id="IPR010674">
    <property type="entry name" value="NOG1_Rossman_fold_dom"/>
</dbReference>
<keyword evidence="11" id="KW-1185">Reference proteome</keyword>
<dbReference type="GO" id="GO:0005525">
    <property type="term" value="F:GTP binding"/>
    <property type="evidence" value="ECO:0007669"/>
    <property type="project" value="UniProtKB-KW"/>
</dbReference>
<dbReference type="InterPro" id="IPR031167">
    <property type="entry name" value="G_OBG"/>
</dbReference>
<dbReference type="EMBL" id="BAABME010011964">
    <property type="protein sequence ID" value="GAA0184526.1"/>
    <property type="molecule type" value="Genomic_DNA"/>
</dbReference>
<feature type="compositionally biased region" description="Basic residues" evidence="8">
    <location>
        <begin position="564"/>
        <end position="574"/>
    </location>
</feature>
<dbReference type="Proteomes" id="UP001454036">
    <property type="component" value="Unassembled WGS sequence"/>
</dbReference>
<keyword evidence="5 6" id="KW-0539">Nucleus</keyword>
<evidence type="ECO:0000259" key="9">
    <source>
        <dbReference type="PROSITE" id="PS51710"/>
    </source>
</evidence>
<reference evidence="10 11" key="1">
    <citation type="submission" date="2024-01" db="EMBL/GenBank/DDBJ databases">
        <title>The complete chloroplast genome sequence of Lithospermum erythrorhizon: insights into the phylogenetic relationship among Boraginaceae species and the maternal lineages of purple gromwells.</title>
        <authorList>
            <person name="Okada T."/>
            <person name="Watanabe K."/>
        </authorList>
    </citation>
    <scope>NUCLEOTIDE SEQUENCE [LARGE SCALE GENOMIC DNA]</scope>
</reference>
<keyword evidence="4" id="KW-0342">GTP-binding</keyword>
<dbReference type="PANTHER" id="PTHR45759">
    <property type="entry name" value="NUCLEOLAR GTP-BINDING PROTEIN 1"/>
    <property type="match status" value="1"/>
</dbReference>